<dbReference type="RefSeq" id="WP_129229317.1">
    <property type="nucleotide sequence ID" value="NZ_QYBB01000048.1"/>
</dbReference>
<dbReference type="Proteomes" id="UP000290759">
    <property type="component" value="Unassembled WGS sequence"/>
</dbReference>
<evidence type="ECO:0000313" key="2">
    <source>
        <dbReference type="Proteomes" id="UP000290759"/>
    </source>
</evidence>
<accession>A0A4Q2U3S1</accession>
<name>A0A4Q2U3S1_9HYPH</name>
<keyword evidence="2" id="KW-1185">Reference proteome</keyword>
<organism evidence="1 2">
    <name type="scientific">Lichenibacterium minor</name>
    <dbReference type="NCBI Taxonomy" id="2316528"/>
    <lineage>
        <taxon>Bacteria</taxon>
        <taxon>Pseudomonadati</taxon>
        <taxon>Pseudomonadota</taxon>
        <taxon>Alphaproteobacteria</taxon>
        <taxon>Hyphomicrobiales</taxon>
        <taxon>Lichenihabitantaceae</taxon>
        <taxon>Lichenibacterium</taxon>
    </lineage>
</organism>
<dbReference type="AlphaFoldDB" id="A0A4Q2U3S1"/>
<gene>
    <name evidence="1" type="ORF">D3273_23405</name>
</gene>
<sequence length="130" mass="15005">MAMSSGELLELAKKGKVEGSAVFLAMAREVVDADMLDCIPLICQLEATALKRYKCRVPDRISAILLNHKALIEQNDFEGFQAWSRRNPTWSSDLTWAATRSDFPIIVQRMRESIRMFSEERREQLLHRLH</sequence>
<protein>
    <submittedName>
        <fullName evidence="1">Uncharacterized protein</fullName>
    </submittedName>
</protein>
<dbReference type="EMBL" id="QYBB01000048">
    <property type="protein sequence ID" value="RYC29537.1"/>
    <property type="molecule type" value="Genomic_DNA"/>
</dbReference>
<proteinExistence type="predicted"/>
<reference evidence="1 2" key="2">
    <citation type="submission" date="2019-02" db="EMBL/GenBank/DDBJ databases">
        <title>'Lichenibacterium ramalinii' gen. nov. sp. nov., 'Lichenibacterium minor' gen. nov. sp. nov.</title>
        <authorList>
            <person name="Pankratov T."/>
        </authorList>
    </citation>
    <scope>NUCLEOTIDE SEQUENCE [LARGE SCALE GENOMIC DNA]</scope>
    <source>
        <strain evidence="1 2">RmlP026</strain>
    </source>
</reference>
<comment type="caution">
    <text evidence="1">The sequence shown here is derived from an EMBL/GenBank/DDBJ whole genome shotgun (WGS) entry which is preliminary data.</text>
</comment>
<evidence type="ECO:0000313" key="1">
    <source>
        <dbReference type="EMBL" id="RYC29537.1"/>
    </source>
</evidence>
<reference evidence="1 2" key="1">
    <citation type="submission" date="2018-12" db="EMBL/GenBank/DDBJ databases">
        <authorList>
            <person name="Grouzdev D.S."/>
            <person name="Krutkina M.S."/>
        </authorList>
    </citation>
    <scope>NUCLEOTIDE SEQUENCE [LARGE SCALE GENOMIC DNA]</scope>
    <source>
        <strain evidence="1 2">RmlP026</strain>
    </source>
</reference>